<dbReference type="PANTHER" id="PTHR48103:SF2">
    <property type="entry name" value="MIDASIN"/>
    <property type="match status" value="1"/>
</dbReference>
<dbReference type="InterPro" id="IPR036465">
    <property type="entry name" value="vWFA_dom_sf"/>
</dbReference>
<dbReference type="FunFam" id="3.40.50.300:FF:000712">
    <property type="entry name" value="Midasin"/>
    <property type="match status" value="1"/>
</dbReference>
<proteinExistence type="inferred from homology"/>
<dbReference type="PANTHER" id="PTHR48103">
    <property type="entry name" value="MIDASIN-RELATED"/>
    <property type="match status" value="1"/>
</dbReference>
<dbReference type="GO" id="GO:0005654">
    <property type="term" value="C:nucleoplasm"/>
    <property type="evidence" value="ECO:0007669"/>
    <property type="project" value="UniProtKB-SubCell"/>
</dbReference>
<evidence type="ECO:0000256" key="10">
    <source>
        <dbReference type="PIRNR" id="PIRNR010340"/>
    </source>
</evidence>
<dbReference type="InterPro" id="IPR002035">
    <property type="entry name" value="VWF_A"/>
</dbReference>
<feature type="compositionally biased region" description="Polar residues" evidence="12">
    <location>
        <begin position="4738"/>
        <end position="4753"/>
    </location>
</feature>
<evidence type="ECO:0000313" key="15">
    <source>
        <dbReference type="Proteomes" id="UP000027265"/>
    </source>
</evidence>
<dbReference type="InterPro" id="IPR027417">
    <property type="entry name" value="P-loop_NTPase"/>
</dbReference>
<keyword evidence="11" id="KW-0175">Coiled coil</keyword>
<dbReference type="InterPro" id="IPR012099">
    <property type="entry name" value="Midasin"/>
</dbReference>
<dbReference type="Pfam" id="PF17865">
    <property type="entry name" value="AAA_lid_5"/>
    <property type="match status" value="1"/>
</dbReference>
<dbReference type="Pfam" id="PF17867">
    <property type="entry name" value="AAA_lid_7"/>
    <property type="match status" value="3"/>
</dbReference>
<dbReference type="GO" id="GO:0030687">
    <property type="term" value="C:preribosome, large subunit precursor"/>
    <property type="evidence" value="ECO:0007669"/>
    <property type="project" value="TreeGrafter"/>
</dbReference>
<evidence type="ECO:0000259" key="13">
    <source>
        <dbReference type="PROSITE" id="PS50234"/>
    </source>
</evidence>
<dbReference type="GO" id="GO:0016887">
    <property type="term" value="F:ATP hydrolysis activity"/>
    <property type="evidence" value="ECO:0007669"/>
    <property type="project" value="InterPro"/>
</dbReference>
<keyword evidence="7 10" id="KW-0067">ATP-binding</keyword>
<evidence type="ECO:0000313" key="14">
    <source>
        <dbReference type="EMBL" id="KDQ62541.1"/>
    </source>
</evidence>
<dbReference type="InterPro" id="IPR003593">
    <property type="entry name" value="AAA+_ATPase"/>
</dbReference>
<dbReference type="EMBL" id="KL197711">
    <property type="protein sequence ID" value="KDQ62541.1"/>
    <property type="molecule type" value="Genomic_DNA"/>
</dbReference>
<feature type="compositionally biased region" description="Basic and acidic residues" evidence="12">
    <location>
        <begin position="4310"/>
        <end position="4319"/>
    </location>
</feature>
<dbReference type="InParanoid" id="A0A067QIU7"/>
<dbReference type="InterPro" id="IPR041190">
    <property type="entry name" value="Midasin_AAA_lid_5"/>
</dbReference>
<dbReference type="OrthoDB" id="5186at2759"/>
<dbReference type="GO" id="GO:0000027">
    <property type="term" value="P:ribosomal large subunit assembly"/>
    <property type="evidence" value="ECO:0007669"/>
    <property type="project" value="InterPro"/>
</dbReference>
<dbReference type="STRING" id="933084.A0A067QIU7"/>
<evidence type="ECO:0000256" key="9">
    <source>
        <dbReference type="ARBA" id="ARBA00023242"/>
    </source>
</evidence>
<dbReference type="SUPFAM" id="SSF53300">
    <property type="entry name" value="vWA-like"/>
    <property type="match status" value="1"/>
</dbReference>
<feature type="compositionally biased region" description="Acidic residues" evidence="12">
    <location>
        <begin position="4299"/>
        <end position="4309"/>
    </location>
</feature>
<evidence type="ECO:0000256" key="4">
    <source>
        <dbReference type="ARBA" id="ARBA00017143"/>
    </source>
</evidence>
<dbReference type="GO" id="GO:0005730">
    <property type="term" value="C:nucleolus"/>
    <property type="evidence" value="ECO:0007669"/>
    <property type="project" value="UniProtKB-SubCell"/>
</dbReference>
<feature type="compositionally biased region" description="Basic and acidic residues" evidence="12">
    <location>
        <begin position="4653"/>
        <end position="4664"/>
    </location>
</feature>
<dbReference type="Gene3D" id="3.40.50.300">
    <property type="entry name" value="P-loop containing nucleotide triphosphate hydrolases"/>
    <property type="match status" value="6"/>
</dbReference>
<evidence type="ECO:0000256" key="7">
    <source>
        <dbReference type="ARBA" id="ARBA00022840"/>
    </source>
</evidence>
<dbReference type="HOGENOM" id="CLU_000050_0_2_1"/>
<keyword evidence="5" id="KW-0597">Phosphoprotein</keyword>
<dbReference type="InterPro" id="IPR048617">
    <property type="entry name" value="MDN1_AAA_lid_4"/>
</dbReference>
<feature type="domain" description="VWFA" evidence="13">
    <location>
        <begin position="4867"/>
        <end position="5097"/>
    </location>
</feature>
<feature type="compositionally biased region" description="Basic and acidic residues" evidence="12">
    <location>
        <begin position="4718"/>
        <end position="4731"/>
    </location>
</feature>
<reference evidence="15" key="1">
    <citation type="journal article" date="2014" name="Proc. Natl. Acad. Sci. U.S.A.">
        <title>Extensive sampling of basidiomycete genomes demonstrates inadequacy of the white-rot/brown-rot paradigm for wood decay fungi.</title>
        <authorList>
            <person name="Riley R."/>
            <person name="Salamov A.A."/>
            <person name="Brown D.W."/>
            <person name="Nagy L.G."/>
            <person name="Floudas D."/>
            <person name="Held B.W."/>
            <person name="Levasseur A."/>
            <person name="Lombard V."/>
            <person name="Morin E."/>
            <person name="Otillar R."/>
            <person name="Lindquist E.A."/>
            <person name="Sun H."/>
            <person name="LaButti K.M."/>
            <person name="Schmutz J."/>
            <person name="Jabbour D."/>
            <person name="Luo H."/>
            <person name="Baker S.E."/>
            <person name="Pisabarro A.G."/>
            <person name="Walton J.D."/>
            <person name="Blanchette R.A."/>
            <person name="Henrissat B."/>
            <person name="Martin F."/>
            <person name="Cullen D."/>
            <person name="Hibbett D.S."/>
            <person name="Grigoriev I.V."/>
        </authorList>
    </citation>
    <scope>NUCLEOTIDE SEQUENCE [LARGE SCALE GENOMIC DNA]</scope>
    <source>
        <strain evidence="15">MUCL 33604</strain>
    </source>
</reference>
<accession>A0A067QIU7</accession>
<feature type="compositionally biased region" description="Polar residues" evidence="12">
    <location>
        <begin position="4511"/>
        <end position="4537"/>
    </location>
</feature>
<dbReference type="PIRSF" id="PIRSF010340">
    <property type="entry name" value="Midasin"/>
    <property type="match status" value="1"/>
</dbReference>
<dbReference type="FunFam" id="3.40.50.300:FF:001368">
    <property type="entry name" value="Midasin"/>
    <property type="match status" value="1"/>
</dbReference>
<name>A0A067QIU7_9AGAM</name>
<evidence type="ECO:0000256" key="5">
    <source>
        <dbReference type="ARBA" id="ARBA00022553"/>
    </source>
</evidence>
<comment type="function">
    <text evidence="10">Nuclear chaperone required for maturation and nuclear export of pre-60S ribosome subunits.</text>
</comment>
<dbReference type="InterPro" id="IPR011704">
    <property type="entry name" value="ATPase_dyneun-rel_AAA"/>
</dbReference>
<keyword evidence="9 10" id="KW-0539">Nucleus</keyword>
<feature type="compositionally biased region" description="Acidic residues" evidence="12">
    <location>
        <begin position="4445"/>
        <end position="4458"/>
    </location>
</feature>
<feature type="coiled-coil region" evidence="11">
    <location>
        <begin position="4758"/>
        <end position="4785"/>
    </location>
</feature>
<organism evidence="14 15">
    <name type="scientific">Jaapia argillacea MUCL 33604</name>
    <dbReference type="NCBI Taxonomy" id="933084"/>
    <lineage>
        <taxon>Eukaryota</taxon>
        <taxon>Fungi</taxon>
        <taxon>Dikarya</taxon>
        <taxon>Basidiomycota</taxon>
        <taxon>Agaricomycotina</taxon>
        <taxon>Agaricomycetes</taxon>
        <taxon>Agaricomycetidae</taxon>
        <taxon>Jaapiales</taxon>
        <taxon>Jaapiaceae</taxon>
        <taxon>Jaapia</taxon>
    </lineage>
</organism>
<evidence type="ECO:0000256" key="2">
    <source>
        <dbReference type="ARBA" id="ARBA00004642"/>
    </source>
</evidence>
<dbReference type="PROSITE" id="PS50234">
    <property type="entry name" value="VWFA"/>
    <property type="match status" value="1"/>
</dbReference>
<dbReference type="GO" id="GO:0005524">
    <property type="term" value="F:ATP binding"/>
    <property type="evidence" value="ECO:0007669"/>
    <property type="project" value="UniProtKB-KW"/>
</dbReference>
<feature type="compositionally biased region" description="Acidic residues" evidence="12">
    <location>
        <begin position="4267"/>
        <end position="4289"/>
    </location>
</feature>
<dbReference type="CDD" id="cd00009">
    <property type="entry name" value="AAA"/>
    <property type="match status" value="1"/>
</dbReference>
<feature type="compositionally biased region" description="Basic and acidic residues" evidence="12">
    <location>
        <begin position="4341"/>
        <end position="4382"/>
    </location>
</feature>
<feature type="region of interest" description="Disordered" evidence="12">
    <location>
        <begin position="2750"/>
        <end position="2783"/>
    </location>
</feature>
<dbReference type="Pfam" id="PF07728">
    <property type="entry name" value="AAA_5"/>
    <property type="match status" value="8"/>
</dbReference>
<comment type="subcellular location">
    <subcellularLocation>
        <location evidence="1">Nucleus</location>
        <location evidence="1">Nucleolus</location>
    </subcellularLocation>
    <subcellularLocation>
        <location evidence="2">Nucleus</location>
        <location evidence="2">Nucleoplasm</location>
    </subcellularLocation>
</comment>
<comment type="similarity">
    <text evidence="3 10">Belongs to the midasin family.</text>
</comment>
<evidence type="ECO:0000256" key="6">
    <source>
        <dbReference type="ARBA" id="ARBA00022741"/>
    </source>
</evidence>
<dbReference type="Pfam" id="PF21108">
    <property type="entry name" value="MDN1_4th"/>
    <property type="match status" value="1"/>
</dbReference>
<evidence type="ECO:0000256" key="11">
    <source>
        <dbReference type="SAM" id="Coils"/>
    </source>
</evidence>
<feature type="compositionally biased region" description="Basic and acidic residues" evidence="12">
    <location>
        <begin position="4619"/>
        <end position="4641"/>
    </location>
</feature>
<evidence type="ECO:0000256" key="1">
    <source>
        <dbReference type="ARBA" id="ARBA00004604"/>
    </source>
</evidence>
<sequence>MSSERVFFDPLTINLKKQTLHLLSLLPAGSVHAALLQQVSSRSDLLHVLSRLLLVPSLTLAVAAAFRPLLIDLCARWLLDGEQGDEKFTALALLLEPHEELFPILIAFLRRHIPRDGPLAIVLSTSAPEVIDAPRLHRLLLAYYRVLKANGDIPKNLYWPLSPLSKLFWTPHPDTGVRLLAIRCYALHTDMAEVERIKIEKEVLGEICGVDCPVAYGESIDGKHEEVDGWMLEAIEMKRVGEARYAIGSDPTDFYSCEEPLEPIHPSELSHLIVNVHGILFLHNPLPQSSPSTLISTPTTVQSLRDLALHLSLRLPTLLTSSPSSGKSLLLSHLAHMLHPGVANQLITIQLADTSLDPRSLLGSYTSSPTRPRTFEWREGVLVRAMREGKWVVFKDIDRASAEVLGIIKPLVESLGLGKPIGARALISVPNREVVEADEEFAIFATRSVAPMRGAQRFPAATFFGSHKFAEVFVPQLAKDEIRMIIDERFPRLVGVAASGIISLWEAVKAIGSTTSTRDIGLRELEKFCTRIDKLLPASYQPMSIDIIPEHEQPALSSVFPNPTLREDIYLEARDVFFGAGGLTTSARSHLEAVSAVVGDHLGLTPERQSWVLKSRVPEFDVEKDVNGRTVAVRAGRARLPVNPSFGIGMEGTLSPARGFAMHKPAVMLLSRISTAVSLAEPVLLTGETGTGKTSVVTHLASILHRPLISLNLSNQTESSDLLGGFKPVDARVPGSELQSRFLNLFGETFSRKKNAKFEEAVRRAVAEMKWKRAVGLWKEATRMAKDRLHIRSAEEVESASLKPVGDSLDSDGPRKRRKVEERALTVSLVNWDDFERDVEKFDVQFVQGKGKFAFGFVEGPLVKALRSGHWILLDEINLASPETLECISSLLHSPTGSITLTEQGALEPVPRHPDFRLFACMNPATDVGKKDLPPHIRSRLTEIDVPPPDADLETLLSIVTQYIGPCAVGDKGAIMDVAEFYIAVKNLAEDRRIADGANHRPHYSMRTLARALTFASDVSSTFGLRRALWEGCLMAFTMVLDAVSAGAVTVLAQKHILAGVKNVRSLLARLPTLPRNLSQDAYVKFGPFYLEKGPLPDDVVEDYIMTPSVETKLVDLARIVTTRRFPVLIEGPTSSGKTSSIEYLAKRTGHRFVRINNHEHTDIQEYLGTYVSDPVTGKLIFKDGLLVRALRNGDWIVLDELNLAPSDVLEALNRLLDDNRELVIPETQEVVRPHPHFMLFATQNPPGLYAGRKVLSRAFRNRFLEVHFADVPQTELETILCQRCRIAPPYSQRIVSVFQELQKRRQSGRVFESKQGFATLRDLFRWAGRDALGYQELAENGYMLLAERARRDDDRAVVKEVIESIMKVRIDETALYAAHSQPTEFSEFLDCHVPSSSHIVWTTAMQRLFVLVSRALRFNEPVLLVGDTGSGKTSVCQLYAEVVSKHLHSVNCHQNTETADLIGGLRPVRNRAAHEAETLREASMLLQRFGFFDEQPSPMSLISAVDRLLESSAIPQDQISAVKGIRSRLQNGSALFEWHDGPLVESMRKGDVFLLDEISLADDSVLERLNSVLEPGRTIVLAEKGGDDHDGAVVLANQGFKLVATMNPGGDYGKKELSPALRNRFTEIWVPHVDDRHDLEKIIGSLFQEALAPYTRHLLDFVEWLCERVGDRSLLSLRDILAWVSFSNAVFSLHDLGPGALNEIFHHAAHMTFLDGLASLPQLANHSREAIQRLRIDALAKLEEIVPFGPGRGLTHLPTLDHQRRLQIGPFSIPKGTNSSIMNPFNLQAPTTLDNATRVIRACQVNKPILLEGSPGVGKTSLITALASMAGFHLCRINLSDQTDLIDLFGSDLPVEGGQPGEFAWRDAEFLKAMQDGEWVLLDEMNLAPQAVLEGLNAVLDHRGTVFIPELGRTFTRHPAFRIFAAQNPLQQGGGRKGLPRSFVNRFTKVYIEELSPNDLILVCHHLFPDYSQDMLQAMIAFNSRLNHEMVLKPGFAREGRPWEFNLRDVIRWATPLRGSAGILHPLEYLQNIYLQRFRTVDDREHAGILFEEVFGTSPLSSARSLRPSISPDCLRIGHFTASRNNTARARYREIVLQSQLAALQAAGTCLMHGWLVILTGPRNAGKTSLARLLARLSGNDLDVLHLNNATDTSDLLGTFEQADPRSRAMHVWNRLLKLRNLTSRTTWGSQLPLDQELSALAQIIRCDPSSVSIADLLASSKRWLDDLRTNDDTLILEANDLRLAIQRLTDTPDSTGRFEWVDGPLITALKTGRWLLLDGSNLCNPSVLDRLNSLCEQGGVLTLSERGQVDGQAQVIKPHPGFRLFMSLDPQLGELSRAMRNRGIEIALSEGPSPEDWRRLEGVFRLPSGVASRGINIASDFEGSRRGIGFPVAKLIKWGWPSNSSLGEDSQLSSLIERIGILSIGNSTTQASSHSYVYVAPLVFGLSSSRHLSRFLATFAPLHSAPRLLMVERVIKELCSHRPLCSLLVDISKKFGREWRVPSDFMYSQPLDLYVNSSLLYICEDQTEPSLNARAIMLILHLFATTLLCNPEEPSEKAINLEVAERTGNIPTQRVEKSRALRAAQSLSQAILAEGSNWLCGLEEPLSSAKVNDLEVLVRIEGFARFLRSISQASYFDFSAAYAIVRWISCDLAEPHSDFPGVVYATRLLEDAVCPTSGLGMTEIWTELSRRTPSLSVDDTPANGVECDHADGTGFNNWLRMLRLASQDSLTPASVGARVVSSPILSQVGDPAHQDTHIHSSSSKTRELQEACGDSSHSQPHDPSMIAVELGVIVDAMKHLGSGTSQIHGEDTATTIETIITFASLEPSQSLTRFVPHQHVTWALRAQKLDRSVLFPMLKKWLNAVWSISLPNVVVEGPAVLLHPVELQSTLQQCDLRTTPLALLDHHRMSVDRQRQLINLQSQGTSPRVWELTSMMLQSVSMISSCFATSFDTMDFERLQVFSASPPQSSASIDQFLDLLGRTSAVHLRSAIERFLHPALHHLFGGSRFSTIDALGRSWLALGQLILDLYVPDTPLDPDAIQQCSTAYVESEGSLLSQQFDLHRDLENHLTGTGHNGITSQLGAWLETLQKRFGHGPSPSGSGPREVSKLHAFWSEVSQFLFQVMMPTKLHSLLDHLGSNDLSAFAMEKTLQDSMAGFIHRLTSVYPTFSDISGPIEFAILSAKMGLRLVADSSRQISQPDALSSFASALVAYPSVKSAANLRKTPHLPYFGSSQQHLLLRLSALEVDVSTGVDLSSLILALDDMYGQALGLWNLDGAKKLKAEEESQSLYRQSRNEHRSVADEEIEEQEFLTMFPNFEESPESSETANATNPLQSPHVINDALPQSILSVHFRLMGVQVADSSRRSKDLFTQLRRASLENLLSSSVGSLPDTIDFDGLAYQLNILRDHVDSFDKTTSGTNRYDFYADGNVLEAQKAAVIVGSLRGRLLQLIQEWPDQMVLQHLSNRCDMVLHLGLSSPIARLLPALEQLLVQSEDWEMYANRENTLRSHQHDLTQLIVDWRRLELACWQQLLEAQATNFANEASHWWFRLYEAIVRGALSVLTEASGNPSDAVGEYLDSLTPLLDDFVTSSPLGQYERRLELLGSFEHYVQFLSFQADGHRGALLQRLHRLLYHTGRFYRQFSSSLLDSLSQQRTKLEKEIQEFIKLASWKDINVQALKQSAQRSHRQLYKTIRKFRDVLRKPTTLLLRAPKAGDAETQPLELNPLPQISIALAPLFPVVPPPSAASTHLLDLDRTYHRFHSLIASRIESTLEANFSQSVDELAVDIIVTSQNLGAITIPSNLPAPKRDQQQKSLLLRKRKALSDLLKELKRLGLSANVPPDVLHRQQHTRWIREQPIPTANALGNDKVEVYLNRLLALLPELRMRISDHHADISTRELQRGVGFLESGFGYALKARAGSQHHVFKLQETSDRLHAMVVSAVAGSGNGIYGWVTAVRECIEKTTDALNELLCSIGEHGSLANLKLDGTSIVSEVRSAALSSATWSRRVSEISAKMKSTKIPLLLRDEHGAIFECSNYLSTISLSLSRWSQDHDLRHLFEPVRQWLASFSLPSCPALTEVVAGDNSDQIIDGLLIRVQALLLKLPSSETDIFNGRTDPDNHIRDSSTLLCGMTDTLKLDALQEQLDSELKLLFYIPQELAVASIGRFLPFLDRYLNLAKLQIEGHRQWTRAMFKLEFVLCTVLLTLAKEGYCKPPDVEGAGGDGEVEGIQGQDDGLGLGEGTGAKDVSKEIEDESQVEGLGGENADPDAENDLSGEDDAVEMTDDFGGEMQNMSDDGSQDDPSDDEGKEEHDERIGEVDEADSSAVDEKLWGDEAGPEDDIRTDKKTTEDHSTGQDHPSEVTAKEHQQNKKKEDPQGGKDEDMDAKDDAGDDYPLDSEEADPDPEAPNSQGAPVDDYVQEAETLDLPEDMDLVPENEMKEDGLVDEDASEISVDESQEGRADEPNPQDEDEDEDAVEENLQDNAIATESGEQDDGPEDSTKEEGATAQPDLSTGQDGAQSVPNQPQDQDMGSSEDATGGEGQAGGQSSEATDAGNDESDARPEEQLKVQNESTLNEQREQATSDAQSGQSHGGTATGPMPQPMPRSESDNARSLGDASKEIRQRFKEIQDSSLDERPREQVGTATEETEFEYLRQDDVDHDMQGLGPAGEEKAPKLSDLNIIDEDHLMSQPNPPMDIDPPMDHEQFSKPTHSSLLKPEETAERLQKDVESALTRAQVHSQDPSQTSGQSLDMSGPKAEYEFEEEQLEVEEAALEAELRTWQAQGQPEESAEHLWRLYQSLTHDLSYALCEQLRLILEPTQATRLKGDYRTGKRLNMKKIIPYIASEYTKDKIWLRRTMPSQREYQVLISLDDSRSMSESHSVHLAYQTLALVSKALGKLEVGDIGIAKFGESVELLHGFDGGPFTDQTGIKVMSAFHFNQKATNVLSLLETSLKVLEAARERRSSTSSTAADLWQLEIIISDGICQDHQKLRTILRKAEEQRVMIVFVIIDSLHSHTTAASGPSASGAGASSSNVVQNSILSMKQVAYKNVDGRMELQMERYLDSFPFEYYVVLRDVEALPEVLSGTLKQFFERISEE</sequence>
<protein>
    <recommendedName>
        <fullName evidence="4 10">Midasin</fullName>
    </recommendedName>
</protein>
<feature type="region of interest" description="Disordered" evidence="12">
    <location>
        <begin position="4220"/>
        <end position="4755"/>
    </location>
</feature>
<evidence type="ECO:0000256" key="8">
    <source>
        <dbReference type="ARBA" id="ARBA00023186"/>
    </source>
</evidence>
<dbReference type="PROSITE" id="PS00675">
    <property type="entry name" value="SIGMA54_INTERACT_1"/>
    <property type="match status" value="2"/>
</dbReference>
<keyword evidence="8 10" id="KW-0143">Chaperone</keyword>
<gene>
    <name evidence="14" type="ORF">JAAARDRAFT_189845</name>
</gene>
<keyword evidence="6 10" id="KW-0547">Nucleotide-binding</keyword>
<dbReference type="InterPro" id="IPR025662">
    <property type="entry name" value="Sigma_54_int_dom_ATP-bd_1"/>
</dbReference>
<dbReference type="SMART" id="SM00382">
    <property type="entry name" value="AAA"/>
    <property type="match status" value="6"/>
</dbReference>
<keyword evidence="15" id="KW-1185">Reference proteome</keyword>
<feature type="compositionally biased region" description="Acidic residues" evidence="12">
    <location>
        <begin position="4383"/>
        <end position="4406"/>
    </location>
</feature>
<dbReference type="GO" id="GO:0000055">
    <property type="term" value="P:ribosomal large subunit export from nucleus"/>
    <property type="evidence" value="ECO:0007669"/>
    <property type="project" value="TreeGrafter"/>
</dbReference>
<dbReference type="FunFam" id="3.40.50.300:FF:000142">
    <property type="entry name" value="Midasin"/>
    <property type="match status" value="1"/>
</dbReference>
<dbReference type="InterPro" id="IPR040848">
    <property type="entry name" value="AAA_lid_7"/>
</dbReference>
<dbReference type="Proteomes" id="UP000027265">
    <property type="component" value="Unassembled WGS sequence"/>
</dbReference>
<feature type="compositionally biased region" description="Basic and acidic residues" evidence="12">
    <location>
        <begin position="2754"/>
        <end position="2771"/>
    </location>
</feature>
<dbReference type="SUPFAM" id="SSF52540">
    <property type="entry name" value="P-loop containing nucleoside triphosphate hydrolases"/>
    <property type="match status" value="6"/>
</dbReference>
<dbReference type="FunCoup" id="A0A067QIU7">
    <property type="interactions" value="385"/>
</dbReference>
<feature type="compositionally biased region" description="Acidic residues" evidence="12">
    <location>
        <begin position="4467"/>
        <end position="4482"/>
    </location>
</feature>
<evidence type="ECO:0000256" key="3">
    <source>
        <dbReference type="ARBA" id="ARBA00007188"/>
    </source>
</evidence>
<evidence type="ECO:0000256" key="12">
    <source>
        <dbReference type="SAM" id="MobiDB-lite"/>
    </source>
</evidence>
<feature type="compositionally biased region" description="Acidic residues" evidence="12">
    <location>
        <begin position="4419"/>
        <end position="4436"/>
    </location>
</feature>